<sequence length="199" mass="23732">MKPLDRVRAALHFNKPDRIPVFNLMGLLSIVFNNDIYPLNVMPPKTWQPGWGEDEVGLFPHFDLPLGWKWDEPEWVKDPKYQNWKKQEREEIDEWGCIWKQTGERQTMGHPSRPSLPDWSKLDNYIEQYFLDPDEKSRYKLGLRLSKIFGRRKYRLISIGSGPFTIAHRMRGFSNLLIDLRRHPQEVKNLLEKITDFLV</sequence>
<dbReference type="InterPro" id="IPR000257">
    <property type="entry name" value="Uroporphyrinogen_deCOase"/>
</dbReference>
<dbReference type="EMBL" id="BARV01038108">
    <property type="protein sequence ID" value="GAI57262.1"/>
    <property type="molecule type" value="Genomic_DNA"/>
</dbReference>
<organism evidence="2">
    <name type="scientific">marine sediment metagenome</name>
    <dbReference type="NCBI Taxonomy" id="412755"/>
    <lineage>
        <taxon>unclassified sequences</taxon>
        <taxon>metagenomes</taxon>
        <taxon>ecological metagenomes</taxon>
    </lineage>
</organism>
<dbReference type="GO" id="GO:0004853">
    <property type="term" value="F:uroporphyrinogen decarboxylase activity"/>
    <property type="evidence" value="ECO:0007669"/>
    <property type="project" value="InterPro"/>
</dbReference>
<evidence type="ECO:0000259" key="1">
    <source>
        <dbReference type="Pfam" id="PF01208"/>
    </source>
</evidence>
<evidence type="ECO:0000313" key="2">
    <source>
        <dbReference type="EMBL" id="GAI57262.1"/>
    </source>
</evidence>
<name>X1PLW6_9ZZZZ</name>
<dbReference type="SUPFAM" id="SSF51726">
    <property type="entry name" value="UROD/MetE-like"/>
    <property type="match status" value="1"/>
</dbReference>
<accession>X1PLW6</accession>
<dbReference type="InterPro" id="IPR038071">
    <property type="entry name" value="UROD/MetE-like_sf"/>
</dbReference>
<gene>
    <name evidence="2" type="ORF">S06H3_58799</name>
</gene>
<dbReference type="Gene3D" id="3.20.20.210">
    <property type="match status" value="1"/>
</dbReference>
<protein>
    <recommendedName>
        <fullName evidence="1">Uroporphyrinogen decarboxylase (URO-D) domain-containing protein</fullName>
    </recommendedName>
</protein>
<feature type="non-terminal residue" evidence="2">
    <location>
        <position position="199"/>
    </location>
</feature>
<dbReference type="Pfam" id="PF01208">
    <property type="entry name" value="URO-D"/>
    <property type="match status" value="1"/>
</dbReference>
<reference evidence="2" key="1">
    <citation type="journal article" date="2014" name="Front. Microbiol.">
        <title>High frequency of phylogenetically diverse reductive dehalogenase-homologous genes in deep subseafloor sedimentary metagenomes.</title>
        <authorList>
            <person name="Kawai M."/>
            <person name="Futagami T."/>
            <person name="Toyoda A."/>
            <person name="Takaki Y."/>
            <person name="Nishi S."/>
            <person name="Hori S."/>
            <person name="Arai W."/>
            <person name="Tsubouchi T."/>
            <person name="Morono Y."/>
            <person name="Uchiyama I."/>
            <person name="Ito T."/>
            <person name="Fujiyama A."/>
            <person name="Inagaki F."/>
            <person name="Takami H."/>
        </authorList>
    </citation>
    <scope>NUCLEOTIDE SEQUENCE</scope>
    <source>
        <strain evidence="2">Expedition CK06-06</strain>
    </source>
</reference>
<feature type="domain" description="Uroporphyrinogen decarboxylase (URO-D)" evidence="1">
    <location>
        <begin position="154"/>
        <end position="198"/>
    </location>
</feature>
<comment type="caution">
    <text evidence="2">The sequence shown here is derived from an EMBL/GenBank/DDBJ whole genome shotgun (WGS) entry which is preliminary data.</text>
</comment>
<dbReference type="AlphaFoldDB" id="X1PLW6"/>
<dbReference type="GO" id="GO:0006779">
    <property type="term" value="P:porphyrin-containing compound biosynthetic process"/>
    <property type="evidence" value="ECO:0007669"/>
    <property type="project" value="InterPro"/>
</dbReference>
<proteinExistence type="predicted"/>